<dbReference type="InterPro" id="IPR036388">
    <property type="entry name" value="WH-like_DNA-bd_sf"/>
</dbReference>
<dbReference type="EMBL" id="CP060724">
    <property type="protein sequence ID" value="QNN74830.1"/>
    <property type="molecule type" value="Genomic_DNA"/>
</dbReference>
<name>A0A7G9T405_9LACO</name>
<dbReference type="AlphaFoldDB" id="A0A7G9T405"/>
<dbReference type="PANTHER" id="PTHR33169">
    <property type="entry name" value="PADR-FAMILY TRANSCRIPTIONAL REGULATOR"/>
    <property type="match status" value="1"/>
</dbReference>
<protein>
    <submittedName>
        <fullName evidence="2">Helix-turn-helix transcriptional regulator</fullName>
    </submittedName>
</protein>
<dbReference type="Pfam" id="PF03551">
    <property type="entry name" value="PadR"/>
    <property type="match status" value="1"/>
</dbReference>
<dbReference type="InterPro" id="IPR052509">
    <property type="entry name" value="Metal_resp_DNA-bind_regulator"/>
</dbReference>
<evidence type="ECO:0000313" key="3">
    <source>
        <dbReference type="Proteomes" id="UP000515800"/>
    </source>
</evidence>
<dbReference type="SUPFAM" id="SSF46785">
    <property type="entry name" value="Winged helix' DNA-binding domain"/>
    <property type="match status" value="1"/>
</dbReference>
<dbReference type="InterPro" id="IPR036390">
    <property type="entry name" value="WH_DNA-bd_sf"/>
</dbReference>
<dbReference type="Proteomes" id="UP000515800">
    <property type="component" value="Chromosome"/>
</dbReference>
<keyword evidence="3" id="KW-1185">Reference proteome</keyword>
<dbReference type="Gene3D" id="1.10.10.10">
    <property type="entry name" value="Winged helix-like DNA-binding domain superfamily/Winged helix DNA-binding domain"/>
    <property type="match status" value="1"/>
</dbReference>
<organism evidence="2 3">
    <name type="scientific">Weissella diestrammenae</name>
    <dbReference type="NCBI Taxonomy" id="1162633"/>
    <lineage>
        <taxon>Bacteria</taxon>
        <taxon>Bacillati</taxon>
        <taxon>Bacillota</taxon>
        <taxon>Bacilli</taxon>
        <taxon>Lactobacillales</taxon>
        <taxon>Lactobacillaceae</taxon>
        <taxon>Weissella</taxon>
    </lineage>
</organism>
<gene>
    <name evidence="2" type="ORF">H9L19_05330</name>
</gene>
<evidence type="ECO:0000313" key="2">
    <source>
        <dbReference type="EMBL" id="QNN74830.1"/>
    </source>
</evidence>
<dbReference type="InterPro" id="IPR005149">
    <property type="entry name" value="Tscrpt_reg_PadR_N"/>
</dbReference>
<dbReference type="PANTHER" id="PTHR33169:SF14">
    <property type="entry name" value="TRANSCRIPTIONAL REGULATOR RV3488"/>
    <property type="match status" value="1"/>
</dbReference>
<evidence type="ECO:0000259" key="1">
    <source>
        <dbReference type="Pfam" id="PF03551"/>
    </source>
</evidence>
<feature type="domain" description="Transcription regulator PadR N-terminal" evidence="1">
    <location>
        <begin position="18"/>
        <end position="91"/>
    </location>
</feature>
<reference evidence="2 3" key="1">
    <citation type="submission" date="2020-08" db="EMBL/GenBank/DDBJ databases">
        <title>Genome sequence of Weissella diestrammenae KACC 16890T.</title>
        <authorList>
            <person name="Hyun D.-W."/>
            <person name="Bae J.-W."/>
        </authorList>
    </citation>
    <scope>NUCLEOTIDE SEQUENCE [LARGE SCALE GENOMIC DNA]</scope>
    <source>
        <strain evidence="2 3">KACC 16890</strain>
    </source>
</reference>
<accession>A0A7G9T405</accession>
<dbReference type="RefSeq" id="WP_187528665.1">
    <property type="nucleotide sequence ID" value="NZ_CP060724.1"/>
</dbReference>
<sequence>MANELSKDLIRGHTDAIVLNLLSQGDSYGYRIVQDIKQRTKGQYTLNEATLYTVFRRLGKAGLVESYYGDESQGGRRKYYSLTPLGQERLTAEKEAWAFARQMINELMGDKDE</sequence>
<proteinExistence type="predicted"/>
<dbReference type="KEGG" id="wdi:H9L19_05330"/>